<keyword evidence="1" id="KW-0812">Transmembrane</keyword>
<feature type="transmembrane region" description="Helical" evidence="1">
    <location>
        <begin position="64"/>
        <end position="91"/>
    </location>
</feature>
<feature type="transmembrane region" description="Helical" evidence="1">
    <location>
        <begin position="355"/>
        <end position="380"/>
    </location>
</feature>
<organism evidence="2">
    <name type="scientific">Rothia mucilaginosa</name>
    <dbReference type="NCBI Taxonomy" id="43675"/>
    <lineage>
        <taxon>Bacteria</taxon>
        <taxon>Bacillati</taxon>
        <taxon>Actinomycetota</taxon>
        <taxon>Actinomycetes</taxon>
        <taxon>Micrococcales</taxon>
        <taxon>Micrococcaceae</taxon>
        <taxon>Rothia</taxon>
    </lineage>
</organism>
<feature type="transmembrane region" description="Helical" evidence="1">
    <location>
        <begin position="325"/>
        <end position="343"/>
    </location>
</feature>
<keyword evidence="1" id="KW-0472">Membrane</keyword>
<feature type="transmembrane region" description="Helical" evidence="1">
    <location>
        <begin position="150"/>
        <end position="172"/>
    </location>
</feature>
<keyword evidence="1" id="KW-1133">Transmembrane helix</keyword>
<name>A0A0K2RZ55_9MICC</name>
<evidence type="ECO:0000313" key="3">
    <source>
        <dbReference type="Proteomes" id="UP000066203"/>
    </source>
</evidence>
<dbReference type="AlphaFoldDB" id="A0A0K2RZ55"/>
<feature type="transmembrane region" description="Helical" evidence="1">
    <location>
        <begin position="235"/>
        <end position="264"/>
    </location>
</feature>
<feature type="transmembrane region" description="Helical" evidence="1">
    <location>
        <begin position="447"/>
        <end position="468"/>
    </location>
</feature>
<feature type="transmembrane region" description="Helical" evidence="1">
    <location>
        <begin position="112"/>
        <end position="144"/>
    </location>
</feature>
<dbReference type="PATRIC" id="fig|43675.28.peg.875"/>
<gene>
    <name evidence="2" type="ORF">RM6536_0857</name>
</gene>
<feature type="transmembrane region" description="Helical" evidence="1">
    <location>
        <begin position="418"/>
        <end position="441"/>
    </location>
</feature>
<evidence type="ECO:0000256" key="1">
    <source>
        <dbReference type="SAM" id="Phobius"/>
    </source>
</evidence>
<feature type="transmembrane region" description="Helical" evidence="1">
    <location>
        <begin position="34"/>
        <end position="52"/>
    </location>
</feature>
<dbReference type="Proteomes" id="UP000066203">
    <property type="component" value="Chromosome"/>
</dbReference>
<reference evidence="3" key="1">
    <citation type="submission" date="2015-08" db="EMBL/GenBank/DDBJ databases">
        <title>Complete genome sequence of Rothia mucilaginosa strain NUM-Rm6536.</title>
        <authorList>
            <person name="Nambu T."/>
        </authorList>
    </citation>
    <scope>NUCLEOTIDE SEQUENCE [LARGE SCALE GENOMIC DNA]</scope>
    <source>
        <strain evidence="3">NUM-Rm6536</strain>
    </source>
</reference>
<proteinExistence type="predicted"/>
<sequence length="481" mass="52228">MRFSAVYQLVHFYFLFLRRRVLGRGVLANRPIRYTAFFGVLALYAGYVLLSISVVRQTFNNPEIIAPILEGMGISSVFWVAAFYTIVRILFLKADELTELTYTLPATNKERLIASVVFEMLLVGTATIALSSALAIACSIVVGWKAAELFLLGVVSPALVTYLILLVIHLGVERLLALVGMARLRGLVIPALLVGLMAIAFSMMRDQSVEYMRIRLLEDTAPWVPQLAFLRIEEAIGGVLGAAGAVLALLGVCGLLLALAIAIAPKDYTPLRSYFLALPGSLASTRLGTLVLMQFRSFENQFVLVSAVVAAFAIPWKSWNAPPAYIMLPAFLGIYAYASSEPLRRLTPFRQSAGVFYLQLIGSQATIMLTLGAVLGTVYLAQGGQLSDILTVFGFGLVSIVMTNLVGIIFPPEKGNPFSVVIGVILLLSAVATFALGLNMFRLPTEVNVTIIAVLLGFAVFFSVLGISRNEKGVRHEMVHL</sequence>
<protein>
    <submittedName>
        <fullName evidence="2">Uncharacterized protein</fullName>
    </submittedName>
</protein>
<evidence type="ECO:0000313" key="2">
    <source>
        <dbReference type="EMBL" id="BAS20104.1"/>
    </source>
</evidence>
<feature type="transmembrane region" description="Helical" evidence="1">
    <location>
        <begin position="392"/>
        <end position="411"/>
    </location>
</feature>
<dbReference type="RefSeq" id="WP_060824200.1">
    <property type="nucleotide sequence ID" value="NZ_AP014938.1"/>
</dbReference>
<dbReference type="EMBL" id="AP014938">
    <property type="protein sequence ID" value="BAS20104.1"/>
    <property type="molecule type" value="Genomic_DNA"/>
</dbReference>
<accession>A0A0K2RZ55</accession>
<feature type="transmembrane region" description="Helical" evidence="1">
    <location>
        <begin position="184"/>
        <end position="204"/>
    </location>
</feature>